<sequence length="424" mass="48719">MYSALLSTRRTRLLIFLLEKTLSIFNRMTSSFLFLLILSASTCIHFFFHCHFSYTSLSRPNPLHFAIRYVYLLFIYISLYISGLFCSHILSPISATFLSSLYLRSHIFGSDSIPFPITISPIFRFFYFAFSNPTLCPLGYSKQRDYTRIASRFEPMRCDNTFIISLCAENETDPRMRNPILSSSQRSVPLNGKKSECKHSFFFFCSIYSCYIFLRSFRYFSTILCLALKTFITGLTVSTFFLFFDLFNSFSFFYILFIFFSFCPLPFDAIKSITLFSEGGPSDTIDLHIVHITVGKSSAFPWCRHPSHIYRLSPSCGTSKFNPFSHHQYHIFPITLSIQSHILFSLPLHPYLTFPISLSSYILRSASTHISHTSLPLSPHITHCIFLLSPSISHIFDLSLSISKCSPPSLSLPISHISLSHFPH</sequence>
<evidence type="ECO:0000313" key="2">
    <source>
        <dbReference type="EMBL" id="CAE1331888.1"/>
    </source>
</evidence>
<keyword evidence="1" id="KW-0472">Membrane</keyword>
<feature type="transmembrane region" description="Helical" evidence="1">
    <location>
        <begin position="224"/>
        <end position="244"/>
    </location>
</feature>
<evidence type="ECO:0000256" key="1">
    <source>
        <dbReference type="SAM" id="Phobius"/>
    </source>
</evidence>
<dbReference type="Proteomes" id="UP000597762">
    <property type="component" value="Unassembled WGS sequence"/>
</dbReference>
<protein>
    <submittedName>
        <fullName evidence="2">Uncharacterized protein</fullName>
    </submittedName>
</protein>
<dbReference type="EMBL" id="CAHIKZ030005618">
    <property type="protein sequence ID" value="CAE1331888.1"/>
    <property type="molecule type" value="Genomic_DNA"/>
</dbReference>
<feature type="transmembrane region" description="Helical" evidence="1">
    <location>
        <begin position="199"/>
        <end position="217"/>
    </location>
</feature>
<gene>
    <name evidence="2" type="ORF">SPHA_81003</name>
</gene>
<accession>A0A812F090</accession>
<organism evidence="2 3">
    <name type="scientific">Acanthosepion pharaonis</name>
    <name type="common">Pharaoh cuttlefish</name>
    <name type="synonym">Sepia pharaonis</name>
    <dbReference type="NCBI Taxonomy" id="158019"/>
    <lineage>
        <taxon>Eukaryota</taxon>
        <taxon>Metazoa</taxon>
        <taxon>Spiralia</taxon>
        <taxon>Lophotrochozoa</taxon>
        <taxon>Mollusca</taxon>
        <taxon>Cephalopoda</taxon>
        <taxon>Coleoidea</taxon>
        <taxon>Decapodiformes</taxon>
        <taxon>Sepiida</taxon>
        <taxon>Sepiina</taxon>
        <taxon>Sepiidae</taxon>
        <taxon>Acanthosepion</taxon>
    </lineage>
</organism>
<feature type="transmembrane region" description="Helical" evidence="1">
    <location>
        <begin position="66"/>
        <end position="91"/>
    </location>
</feature>
<evidence type="ECO:0000313" key="3">
    <source>
        <dbReference type="Proteomes" id="UP000597762"/>
    </source>
</evidence>
<reference evidence="2" key="1">
    <citation type="submission" date="2021-01" db="EMBL/GenBank/DDBJ databases">
        <authorList>
            <person name="Li R."/>
            <person name="Bekaert M."/>
        </authorList>
    </citation>
    <scope>NUCLEOTIDE SEQUENCE</scope>
    <source>
        <strain evidence="2">Farmed</strain>
    </source>
</reference>
<keyword evidence="1" id="KW-0812">Transmembrane</keyword>
<keyword evidence="3" id="KW-1185">Reference proteome</keyword>
<keyword evidence="1" id="KW-1133">Transmembrane helix</keyword>
<proteinExistence type="predicted"/>
<dbReference type="AlphaFoldDB" id="A0A812F090"/>
<feature type="transmembrane region" description="Helical" evidence="1">
    <location>
        <begin position="250"/>
        <end position="267"/>
    </location>
</feature>
<comment type="caution">
    <text evidence="2">The sequence shown here is derived from an EMBL/GenBank/DDBJ whole genome shotgun (WGS) entry which is preliminary data.</text>
</comment>
<feature type="transmembrane region" description="Helical" evidence="1">
    <location>
        <begin position="32"/>
        <end position="54"/>
    </location>
</feature>
<name>A0A812F090_ACAPH</name>